<dbReference type="Pfam" id="PF09976">
    <property type="entry name" value="TPR_21"/>
    <property type="match status" value="1"/>
</dbReference>
<keyword evidence="4" id="KW-1185">Reference proteome</keyword>
<dbReference type="EMBL" id="GL883079">
    <property type="protein sequence ID" value="EGF90686.1"/>
    <property type="molecule type" value="Genomic_DNA"/>
</dbReference>
<proteinExistence type="predicted"/>
<dbReference type="Proteomes" id="UP000006512">
    <property type="component" value="Unassembled WGS sequence"/>
</dbReference>
<dbReference type="HOGENOM" id="CLU_073302_1_1_5"/>
<keyword evidence="1" id="KW-0812">Transmembrane</keyword>
<gene>
    <name evidence="3" type="ORF">ABI_37180</name>
</gene>
<reference evidence="4" key="1">
    <citation type="submission" date="2011-03" db="EMBL/GenBank/DDBJ databases">
        <title>Draft genome sequence of Brevundimonas diminuta.</title>
        <authorList>
            <person name="Brown P.J.B."/>
            <person name="Buechlein A."/>
            <person name="Hemmerich C."/>
            <person name="Brun Y.V."/>
        </authorList>
    </citation>
    <scope>NUCLEOTIDE SEQUENCE [LARGE SCALE GENOMIC DNA]</scope>
    <source>
        <strain evidence="4">C19</strain>
    </source>
</reference>
<dbReference type="InterPro" id="IPR011990">
    <property type="entry name" value="TPR-like_helical_dom_sf"/>
</dbReference>
<accession>F4QR49</accession>
<evidence type="ECO:0000259" key="2">
    <source>
        <dbReference type="Pfam" id="PF09976"/>
    </source>
</evidence>
<dbReference type="STRING" id="715226.ABI_37180"/>
<dbReference type="RefSeq" id="WP_006274497.1">
    <property type="nucleotide sequence ID" value="NZ_GL883079.1"/>
</dbReference>
<dbReference type="Gene3D" id="1.25.40.10">
    <property type="entry name" value="Tetratricopeptide repeat domain"/>
    <property type="match status" value="1"/>
</dbReference>
<evidence type="ECO:0000313" key="3">
    <source>
        <dbReference type="EMBL" id="EGF90686.1"/>
    </source>
</evidence>
<dbReference type="eggNOG" id="COG4649">
    <property type="taxonomic scope" value="Bacteria"/>
</dbReference>
<evidence type="ECO:0000256" key="1">
    <source>
        <dbReference type="SAM" id="Phobius"/>
    </source>
</evidence>
<feature type="domain" description="Ancillary SecYEG translocon subunit/Cell division coordinator CpoB TPR" evidence="2">
    <location>
        <begin position="30"/>
        <end position="157"/>
    </location>
</feature>
<evidence type="ECO:0000313" key="4">
    <source>
        <dbReference type="Proteomes" id="UP000006512"/>
    </source>
</evidence>
<name>F4QR49_9CAUL</name>
<dbReference type="InterPro" id="IPR018704">
    <property type="entry name" value="SecYEG/CpoB_TPR"/>
</dbReference>
<feature type="transmembrane region" description="Helical" evidence="1">
    <location>
        <begin position="27"/>
        <end position="45"/>
    </location>
</feature>
<keyword evidence="1" id="KW-0472">Membrane</keyword>
<dbReference type="AlphaFoldDB" id="F4QR49"/>
<sequence>MSDIFEETEETLRAQEWTRIAKKSAPWAAGIAGLALAGALGFWGFTTWQDKEVAKASEVFQAGIEAAAKGDSTAAKASFEQTAKGSNSTYKAMSLMQLAGLAHRDGKTDEAIKLFDDAAKASSDPRVADLAALKAAYLVMDKGVFADSQKRLTPLTDAKRPYTFLAKEALAMAKLQNGDAAGARADLNALSFELDAPEGVKQRAQRVVAAIDFGVAPTVKSILALPEAETPTLPGGLPPGLNIPQQ</sequence>
<organism evidence="3 4">
    <name type="scientific">Asticcacaulis biprosthecium C19</name>
    <dbReference type="NCBI Taxonomy" id="715226"/>
    <lineage>
        <taxon>Bacteria</taxon>
        <taxon>Pseudomonadati</taxon>
        <taxon>Pseudomonadota</taxon>
        <taxon>Alphaproteobacteria</taxon>
        <taxon>Caulobacterales</taxon>
        <taxon>Caulobacteraceae</taxon>
        <taxon>Asticcacaulis</taxon>
    </lineage>
</organism>
<dbReference type="OrthoDB" id="7173339at2"/>
<keyword evidence="1" id="KW-1133">Transmembrane helix</keyword>
<protein>
    <submittedName>
        <fullName evidence="3">TPR repeat-containing protein</fullName>
    </submittedName>
</protein>